<dbReference type="EMBL" id="CAXAMN010027028">
    <property type="protein sequence ID" value="CAK9107797.1"/>
    <property type="molecule type" value="Genomic_DNA"/>
</dbReference>
<reference evidence="3 4" key="1">
    <citation type="submission" date="2024-02" db="EMBL/GenBank/DDBJ databases">
        <authorList>
            <person name="Chen Y."/>
            <person name="Shah S."/>
            <person name="Dougan E. K."/>
            <person name="Thang M."/>
            <person name="Chan C."/>
        </authorList>
    </citation>
    <scope>NUCLEOTIDE SEQUENCE [LARGE SCALE GENOMIC DNA]</scope>
</reference>
<feature type="domain" description="Reverse transcriptase Ty1/copia-type" evidence="2">
    <location>
        <begin position="589"/>
        <end position="770"/>
    </location>
</feature>
<protein>
    <recommendedName>
        <fullName evidence="2">Reverse transcriptase Ty1/copia-type domain-containing protein</fullName>
    </recommendedName>
</protein>
<organism evidence="3 4">
    <name type="scientific">Durusdinium trenchii</name>
    <dbReference type="NCBI Taxonomy" id="1381693"/>
    <lineage>
        <taxon>Eukaryota</taxon>
        <taxon>Sar</taxon>
        <taxon>Alveolata</taxon>
        <taxon>Dinophyceae</taxon>
        <taxon>Suessiales</taxon>
        <taxon>Symbiodiniaceae</taxon>
        <taxon>Durusdinium</taxon>
    </lineage>
</organism>
<dbReference type="InterPro" id="IPR013103">
    <property type="entry name" value="RVT_2"/>
</dbReference>
<evidence type="ECO:0000259" key="2">
    <source>
        <dbReference type="Pfam" id="PF07727"/>
    </source>
</evidence>
<evidence type="ECO:0000313" key="4">
    <source>
        <dbReference type="Proteomes" id="UP001642484"/>
    </source>
</evidence>
<accession>A0ABP0S605</accession>
<dbReference type="Proteomes" id="UP001642484">
    <property type="component" value="Unassembled WGS sequence"/>
</dbReference>
<name>A0ABP0S605_9DINO</name>
<sequence length="1098" mass="123611">MATVDEMEATRVTKEALQDLAKQLSSGRVNADILEDDIPEQPPEYQPDGRYPQMEFSDEEDSPEAPVGPDELRKATSVLDDVPMSVAQGVQSGRHSAPDRSTRRRVGPAPAEASSIRATVASSSADDPALRTVRQKRDFYEEAFKTTQEHLKKMKKKLEPQSTLIVKPVATSPEMEESEQSGEVEDALVTSESADTNVTSVDSPFIDVDLFALPSVTDDAGLQHEVPSQMFVTDMLLESVPLERPFDVLEARSRTPRGFSQVGIRRHPTPSTRAKVTSTKWRQLGDVPGRLRRPLTQAELVEAYHKGGFDDFHITRGPEGDYWLHSHFSESFGECIFNLDDACLSLAPFQMKITHRMLNHYLLEFADYMGFELRRWDTWRLPTPKTISWTTSTGRGGIRPWTLARQWRGVTRFLTLDPIPDHPVLATWMQGRAFVEELWRHGQNASRAFRGLPEVIADSSMTTNYVELALEVLATFEVFESNNPLVHPDPHPHWRGRQELAEDDPSHTSLVDIPKPPTGKIRLELQWSQLSPAWQQAFEDPIKDALDIYFKHDALTHVMPDEKILDEEVLPSRFVLVNKADPKNQHPEDSDLEEAKLKARLVIAGHKDQRAGDFETQAPTASLLSHNFLCFVAAQYKWRMFFADISAAFLQGDYLPEGRRVFIRSPKNYPMFVREFLMTKIPPGARTDLFRMKKAGFGLAESPRLWYQRFKRDIMSIGGRELALAPGVFSFCGPDGQIWALLAVHVDDVRLICSPRAEEDLWPSLKRLFTFGDWVHPKDFVKFCGRYEKQMEDFSVVIQMDEYGTKIKEPPVRAAGQTLEPLTPNERSWIGTIIGQVSWLARQVRGDLLFGCSRIQQLAGVGDASALQELKILVDRARVPRRQVFRHLGCDLETMVVLGVSDASFSGMPRGRSQGGSVLLVANPTILEGEARVNVLTFHSSLLKRVVRSSLAAEISQAATVMEEADFLRALMAEALDPAFQLRNWMASVAKWRQLAVLDSRTGYDLLNGTSLGEDKRLAIDVASMRQALQEDGAARAVRWVPGEEILADDLTKLIGNGRLMDVLEGGSWALKDTETAKQLRADAAVRKRAYRQRRNAR</sequence>
<evidence type="ECO:0000313" key="3">
    <source>
        <dbReference type="EMBL" id="CAK9107797.1"/>
    </source>
</evidence>
<evidence type="ECO:0000256" key="1">
    <source>
        <dbReference type="SAM" id="MobiDB-lite"/>
    </source>
</evidence>
<feature type="region of interest" description="Disordered" evidence="1">
    <location>
        <begin position="24"/>
        <end position="128"/>
    </location>
</feature>
<dbReference type="Pfam" id="PF07727">
    <property type="entry name" value="RVT_2"/>
    <property type="match status" value="1"/>
</dbReference>
<proteinExistence type="predicted"/>
<feature type="region of interest" description="Disordered" evidence="1">
    <location>
        <begin position="487"/>
        <end position="515"/>
    </location>
</feature>
<feature type="compositionally biased region" description="Basic and acidic residues" evidence="1">
    <location>
        <begin position="488"/>
        <end position="506"/>
    </location>
</feature>
<gene>
    <name evidence="3" type="ORF">CCMP2556_LOCUS50276</name>
</gene>
<feature type="compositionally biased region" description="Polar residues" evidence="1">
    <location>
        <begin position="116"/>
        <end position="125"/>
    </location>
</feature>
<comment type="caution">
    <text evidence="3">The sequence shown here is derived from an EMBL/GenBank/DDBJ whole genome shotgun (WGS) entry which is preliminary data.</text>
</comment>
<keyword evidence="4" id="KW-1185">Reference proteome</keyword>